<sequence length="63" mass="7563">MEPDERWCCTPFDVQPADPRDRQRHKTREQMRYPIKRQRGILQCIDPALFMAIGTDFAIEIDR</sequence>
<feature type="region of interest" description="Disordered" evidence="1">
    <location>
        <begin position="1"/>
        <end position="31"/>
    </location>
</feature>
<reference evidence="2 3" key="1">
    <citation type="submission" date="2021-03" db="EMBL/GenBank/DDBJ databases">
        <title>Metabolic Capacity of the Antarctic Cyanobacterium Phormidium pseudopriestleyi that Sustains Oxygenic Photosynthesis in the Presence of Hydrogen Sulfide.</title>
        <authorList>
            <person name="Lumian J.E."/>
            <person name="Jungblut A.D."/>
            <person name="Dillon M.L."/>
            <person name="Hawes I."/>
            <person name="Doran P.T."/>
            <person name="Mackey T.J."/>
            <person name="Dick G.J."/>
            <person name="Grettenberger C.L."/>
            <person name="Sumner D.Y."/>
        </authorList>
    </citation>
    <scope>NUCLEOTIDE SEQUENCE [LARGE SCALE GENOMIC DNA]</scope>
    <source>
        <strain evidence="2 3">FRX01</strain>
    </source>
</reference>
<dbReference type="Proteomes" id="UP000664844">
    <property type="component" value="Unassembled WGS sequence"/>
</dbReference>
<dbReference type="RefSeq" id="WP_207088209.1">
    <property type="nucleotide sequence ID" value="NZ_JAFLQW010000305.1"/>
</dbReference>
<evidence type="ECO:0000313" key="2">
    <source>
        <dbReference type="EMBL" id="MBO0349701.1"/>
    </source>
</evidence>
<dbReference type="EMBL" id="JAFLQW010000305">
    <property type="protein sequence ID" value="MBO0349701.1"/>
    <property type="molecule type" value="Genomic_DNA"/>
</dbReference>
<accession>A0ABS3FRF5</accession>
<evidence type="ECO:0000256" key="1">
    <source>
        <dbReference type="SAM" id="MobiDB-lite"/>
    </source>
</evidence>
<protein>
    <submittedName>
        <fullName evidence="2">Uncharacterized protein</fullName>
    </submittedName>
</protein>
<proteinExistence type="predicted"/>
<keyword evidence="3" id="KW-1185">Reference proteome</keyword>
<comment type="caution">
    <text evidence="2">The sequence shown here is derived from an EMBL/GenBank/DDBJ whole genome shotgun (WGS) entry which is preliminary data.</text>
</comment>
<evidence type="ECO:0000313" key="3">
    <source>
        <dbReference type="Proteomes" id="UP000664844"/>
    </source>
</evidence>
<gene>
    <name evidence="2" type="ORF">J0895_11390</name>
</gene>
<organism evidence="2 3">
    <name type="scientific">Phormidium pseudopriestleyi FRX01</name>
    <dbReference type="NCBI Taxonomy" id="1759528"/>
    <lineage>
        <taxon>Bacteria</taxon>
        <taxon>Bacillati</taxon>
        <taxon>Cyanobacteriota</taxon>
        <taxon>Cyanophyceae</taxon>
        <taxon>Oscillatoriophycideae</taxon>
        <taxon>Oscillatoriales</taxon>
        <taxon>Oscillatoriaceae</taxon>
        <taxon>Phormidium</taxon>
    </lineage>
</organism>
<name>A0ABS3FRF5_9CYAN</name>